<evidence type="ECO:0000256" key="4">
    <source>
        <dbReference type="ARBA" id="ARBA00023268"/>
    </source>
</evidence>
<name>A0A085NF74_9BILA</name>
<keyword evidence="3" id="KW-0695">RNA-directed DNA polymerase</keyword>
<dbReference type="PANTHER" id="PTHR37984">
    <property type="entry name" value="PROTEIN CBG26694"/>
    <property type="match status" value="1"/>
</dbReference>
<reference evidence="6" key="1">
    <citation type="journal article" date="2014" name="Nat. Genet.">
        <title>Genome and transcriptome of the porcine whipworm Trichuris suis.</title>
        <authorList>
            <person name="Jex A.R."/>
            <person name="Nejsum P."/>
            <person name="Schwarz E.M."/>
            <person name="Hu L."/>
            <person name="Young N.D."/>
            <person name="Hall R.S."/>
            <person name="Korhonen P.K."/>
            <person name="Liao S."/>
            <person name="Thamsborg S."/>
            <person name="Xia J."/>
            <person name="Xu P."/>
            <person name="Wang S."/>
            <person name="Scheerlinck J.P."/>
            <person name="Hofmann A."/>
            <person name="Sternberg P.W."/>
            <person name="Wang J."/>
            <person name="Gasser R.B."/>
        </authorList>
    </citation>
    <scope>NUCLEOTIDE SEQUENCE [LARGE SCALE GENOMIC DNA]</scope>
    <source>
        <strain evidence="6">DCEP-RM93F</strain>
    </source>
</reference>
<dbReference type="Pfam" id="PF17919">
    <property type="entry name" value="RT_RNaseH_2"/>
    <property type="match status" value="1"/>
</dbReference>
<keyword evidence="3" id="KW-0548">Nucleotidyltransferase</keyword>
<dbReference type="SUPFAM" id="SSF56672">
    <property type="entry name" value="DNA/RNA polymerases"/>
    <property type="match status" value="1"/>
</dbReference>
<dbReference type="InterPro" id="IPR043128">
    <property type="entry name" value="Rev_trsase/Diguanyl_cyclase"/>
</dbReference>
<dbReference type="AlphaFoldDB" id="A0A085NF74"/>
<dbReference type="InterPro" id="IPR050951">
    <property type="entry name" value="Retrovirus_Pol_polyprotein"/>
</dbReference>
<dbReference type="Proteomes" id="UP000030758">
    <property type="component" value="Unassembled WGS sequence"/>
</dbReference>
<evidence type="ECO:0000256" key="3">
    <source>
        <dbReference type="ARBA" id="ARBA00022918"/>
    </source>
</evidence>
<evidence type="ECO:0000256" key="1">
    <source>
        <dbReference type="ARBA" id="ARBA00022722"/>
    </source>
</evidence>
<dbReference type="PANTHER" id="PTHR37984:SF5">
    <property type="entry name" value="PROTEIN NYNRIN-LIKE"/>
    <property type="match status" value="1"/>
</dbReference>
<dbReference type="EMBL" id="KL367507">
    <property type="protein sequence ID" value="KFD68120.1"/>
    <property type="molecule type" value="Genomic_DNA"/>
</dbReference>
<evidence type="ECO:0000313" key="6">
    <source>
        <dbReference type="EMBL" id="KFD68120.1"/>
    </source>
</evidence>
<dbReference type="CDD" id="cd09274">
    <property type="entry name" value="RNase_HI_RT_Ty3"/>
    <property type="match status" value="1"/>
</dbReference>
<dbReference type="Gene3D" id="3.30.70.270">
    <property type="match status" value="1"/>
</dbReference>
<sequence length="151" mass="17224">GLRTYGLQEYAQACRLTALSEIAVPKDAHELRSLIGLLSWYSKFIPNFSTIVEPLRSLTRTESSALSIFDPTLPTILTIDASDVGIRAVLSQRYPHWSERTVAFASRMLSPTERTYSIVEREALACVWAVERWRCWLRGISFELCTDYIAY</sequence>
<gene>
    <name evidence="6" type="ORF">M514_19602</name>
</gene>
<evidence type="ECO:0000259" key="5">
    <source>
        <dbReference type="Pfam" id="PF17919"/>
    </source>
</evidence>
<organism evidence="6">
    <name type="scientific">Trichuris suis</name>
    <name type="common">pig whipworm</name>
    <dbReference type="NCBI Taxonomy" id="68888"/>
    <lineage>
        <taxon>Eukaryota</taxon>
        <taxon>Metazoa</taxon>
        <taxon>Ecdysozoa</taxon>
        <taxon>Nematoda</taxon>
        <taxon>Enoplea</taxon>
        <taxon>Dorylaimia</taxon>
        <taxon>Trichinellida</taxon>
        <taxon>Trichuridae</taxon>
        <taxon>Trichuris</taxon>
    </lineage>
</organism>
<proteinExistence type="predicted"/>
<keyword evidence="1" id="KW-0540">Nuclease</keyword>
<feature type="domain" description="Reverse transcriptase/retrotransposon-derived protein RNase H-like" evidence="5">
    <location>
        <begin position="61"/>
        <end position="143"/>
    </location>
</feature>
<protein>
    <recommendedName>
        <fullName evidence="5">Reverse transcriptase/retrotransposon-derived protein RNase H-like domain-containing protein</fullName>
    </recommendedName>
</protein>
<dbReference type="InterPro" id="IPR041577">
    <property type="entry name" value="RT_RNaseH_2"/>
</dbReference>
<keyword evidence="3" id="KW-0808">Transferase</keyword>
<keyword evidence="4" id="KW-0511">Multifunctional enzyme</keyword>
<dbReference type="InterPro" id="IPR043502">
    <property type="entry name" value="DNA/RNA_pol_sf"/>
</dbReference>
<feature type="non-terminal residue" evidence="6">
    <location>
        <position position="1"/>
    </location>
</feature>
<dbReference type="FunFam" id="3.10.20.370:FF:000001">
    <property type="entry name" value="Retrovirus-related Pol polyprotein from transposon 17.6-like protein"/>
    <property type="match status" value="1"/>
</dbReference>
<keyword evidence="2" id="KW-0255">Endonuclease</keyword>
<dbReference type="GO" id="GO:0004519">
    <property type="term" value="F:endonuclease activity"/>
    <property type="evidence" value="ECO:0007669"/>
    <property type="project" value="UniProtKB-KW"/>
</dbReference>
<dbReference type="GO" id="GO:0003964">
    <property type="term" value="F:RNA-directed DNA polymerase activity"/>
    <property type="evidence" value="ECO:0007669"/>
    <property type="project" value="UniProtKB-KW"/>
</dbReference>
<evidence type="ECO:0000256" key="2">
    <source>
        <dbReference type="ARBA" id="ARBA00022759"/>
    </source>
</evidence>
<keyword evidence="2" id="KW-0378">Hydrolase</keyword>
<accession>A0A085NF74</accession>